<dbReference type="OrthoDB" id="5368821at2759"/>
<feature type="compositionally biased region" description="Acidic residues" evidence="1">
    <location>
        <begin position="1173"/>
        <end position="1187"/>
    </location>
</feature>
<feature type="region of interest" description="Disordered" evidence="1">
    <location>
        <begin position="245"/>
        <end position="265"/>
    </location>
</feature>
<feature type="compositionally biased region" description="Basic and acidic residues" evidence="1">
    <location>
        <begin position="608"/>
        <end position="617"/>
    </location>
</feature>
<feature type="compositionally biased region" description="Low complexity" evidence="1">
    <location>
        <begin position="398"/>
        <end position="414"/>
    </location>
</feature>
<feature type="compositionally biased region" description="Polar residues" evidence="1">
    <location>
        <begin position="372"/>
        <end position="386"/>
    </location>
</feature>
<reference evidence="4" key="1">
    <citation type="journal article" date="2014" name="Genome Announc.">
        <title>Genome sequence and annotation of Acremonium chrysogenum, producer of the beta-lactam antibiotic cephalosporin C.</title>
        <authorList>
            <person name="Terfehr D."/>
            <person name="Dahlmann T.A."/>
            <person name="Specht T."/>
            <person name="Zadra I."/>
            <person name="Kuernsteiner H."/>
            <person name="Kueck U."/>
        </authorList>
    </citation>
    <scope>NUCLEOTIDE SEQUENCE [LARGE SCALE GENOMIC DNA]</scope>
    <source>
        <strain evidence="4">ATCC 11550 / CBS 779.69 / DSM 880 / IAM 14645 / JCM 23072 / IMI 49137</strain>
    </source>
</reference>
<feature type="compositionally biased region" description="Gly residues" evidence="1">
    <location>
        <begin position="415"/>
        <end position="424"/>
    </location>
</feature>
<feature type="compositionally biased region" description="Basic and acidic residues" evidence="1">
    <location>
        <begin position="1228"/>
        <end position="1240"/>
    </location>
</feature>
<dbReference type="Pfam" id="PF24054">
    <property type="entry name" value="DUF7357"/>
    <property type="match status" value="1"/>
</dbReference>
<proteinExistence type="predicted"/>
<dbReference type="STRING" id="857340.A0A086SY34"/>
<feature type="region of interest" description="Disordered" evidence="1">
    <location>
        <begin position="655"/>
        <end position="677"/>
    </location>
</feature>
<gene>
    <name evidence="3" type="ORF">ACRE_072500</name>
</gene>
<dbReference type="InterPro" id="IPR055781">
    <property type="entry name" value="DUF7357"/>
</dbReference>
<feature type="compositionally biased region" description="Acidic residues" evidence="1">
    <location>
        <begin position="1098"/>
        <end position="1107"/>
    </location>
</feature>
<keyword evidence="4" id="KW-1185">Reference proteome</keyword>
<feature type="compositionally biased region" description="Polar residues" evidence="1">
    <location>
        <begin position="1296"/>
        <end position="1310"/>
    </location>
</feature>
<feature type="region of interest" description="Disordered" evidence="1">
    <location>
        <begin position="753"/>
        <end position="800"/>
    </location>
</feature>
<protein>
    <recommendedName>
        <fullName evidence="2">DUF7357 domain-containing protein</fullName>
    </recommendedName>
</protein>
<comment type="caution">
    <text evidence="3">The sequence shown here is derived from an EMBL/GenBank/DDBJ whole genome shotgun (WGS) entry which is preliminary data.</text>
</comment>
<evidence type="ECO:0000313" key="3">
    <source>
        <dbReference type="EMBL" id="KFH42016.1"/>
    </source>
</evidence>
<feature type="compositionally biased region" description="Basic and acidic residues" evidence="1">
    <location>
        <begin position="508"/>
        <end position="519"/>
    </location>
</feature>
<feature type="compositionally biased region" description="Acidic residues" evidence="1">
    <location>
        <begin position="214"/>
        <end position="225"/>
    </location>
</feature>
<feature type="compositionally biased region" description="Low complexity" evidence="1">
    <location>
        <begin position="425"/>
        <end position="440"/>
    </location>
</feature>
<feature type="compositionally biased region" description="Basic residues" evidence="1">
    <location>
        <begin position="498"/>
        <end position="507"/>
    </location>
</feature>
<feature type="compositionally biased region" description="Polar residues" evidence="1">
    <location>
        <begin position="247"/>
        <end position="265"/>
    </location>
</feature>
<sequence>MSSDIRLRLTIRRHGLPEIKLVWPCTISEDLTVARLLSQVNEVVTLESGEWGLEDYVVELSDGQGPSFECLHFQQVGRVFKHDDQVVIRSLLSDDLRRRRVSGRHQISADGIHLVDGIPFGRRRAPHDRPVVSLPPRKRARITYDSDEDDDSDRDATAQPDRLLLEQSQPSAVPVLDGTAGPLVNLDDDEGDDQDYVSGTSADDYDDNLYMAGDEGDGEETPVEDDDDLENEVRLLQADNDVIGESWSENNDTESAQPSLPTSNGPHLLLQEVTPAAVGALQTAFPLTSTTTIHTTLQSNQTDIHRSYYDLAASNDPALGFDEVLERFLTERFETGSSPQPPTLFPEARNTSPRRPLIEEVESEPSAVDPTNGGSTETITNANAANSDPVDEASDDTSSSGESSESESEPSPGSNAGGDGGGDSSGSNASSYGGDSTNKSGKSDSSDSSDSDDDKDQSAPRGQSVESGDDGRGGSESGQSQGGVPGRTVGRGQGLSKTQKRNARRREIRQQRRLRESQHQAHQSCQPSLPPSDLLARKQALLDAVAEEATDPSQRNADLDESAGEETHSEENNGAEPASNGEEAHQPEAQGDQDAPENGQESASSPKDSVDVRRSRVDMGAGRRLLFGALGLKAPKSKADEDRLKESLMKDVQPLKNHRLEKSPEISQEAAIVESESGTEDWRDKIIYRAVECCREGIVLSEPPFPFVQRWDPQQQYGSMRKKKRKAQQLYDENHHDEASGWYEDANEAIVADRQSKKSKKKSRADQESPGANYAVELNYDDPPSKSRGADSQLTGVDDLPSLPADVSTLPSLQMDEVKAGMVITWKQLLLSKATNWQPEQRSLTGLVISLNAENVLHLILAKRDREQNDKLYDEETGQRIYDKFEMPGDSENEDDGEDGGYRDIPWSDLVEPRVVQGAPSPSALNSPVGEETGQAKLSESGVPKEGMNPAGPGPPDSSMNDADSMQIKAGIEKDLLAMATGGQHEVSGSSLIPSAQNIHHPTKSAPSVGEFSASNTSSKTENHKRQSREEAEVIIKDSQPAGQEGLIDSVNADESSPNIGCGDEESGDEEMVGATEVDPEPGLLEAATLSIGSASPDPEDEGESEVEQQTPAVDYPQLPQLPQPPTSVSSSIRSGRQPQSGHGPGESITADDAAIMPETDPSAQEVNPKTEADDDGSSEEDDDEPDGNSSPFPTLDEIWHTARTSNQIQSPLKSSQMSALGKGKARVNTEYEEAMRRLDEGEDSDEPAADRNKSIRSLFPHATQPSTAAPPLADGRPRRRSQRRSAPFQIPEGSQVITLSSSPPSSPVQENYAEDSLDETYEDERPSLPRGPGWVQKNRAGVGENRERDTRGRAKSMSSGQTRTLSGNKSLPPQSSAGPATHGFGRRRTMNKF</sequence>
<evidence type="ECO:0000259" key="2">
    <source>
        <dbReference type="Pfam" id="PF24054"/>
    </source>
</evidence>
<organism evidence="3 4">
    <name type="scientific">Hapsidospora chrysogenum (strain ATCC 11550 / CBS 779.69 / DSM 880 / IAM 14645 / JCM 23072 / IMI 49137)</name>
    <name type="common">Acremonium chrysogenum</name>
    <dbReference type="NCBI Taxonomy" id="857340"/>
    <lineage>
        <taxon>Eukaryota</taxon>
        <taxon>Fungi</taxon>
        <taxon>Dikarya</taxon>
        <taxon>Ascomycota</taxon>
        <taxon>Pezizomycotina</taxon>
        <taxon>Sordariomycetes</taxon>
        <taxon>Hypocreomycetidae</taxon>
        <taxon>Hypocreales</taxon>
        <taxon>Bionectriaceae</taxon>
        <taxon>Hapsidospora</taxon>
    </lineage>
</organism>
<feature type="compositionally biased region" description="Acidic residues" evidence="1">
    <location>
        <begin position="186"/>
        <end position="195"/>
    </location>
</feature>
<dbReference type="HOGENOM" id="CLU_002397_0_0_1"/>
<dbReference type="EMBL" id="JPKY01000107">
    <property type="protein sequence ID" value="KFH42016.1"/>
    <property type="molecule type" value="Genomic_DNA"/>
</dbReference>
<feature type="compositionally biased region" description="Acidic residues" evidence="1">
    <location>
        <begin position="1313"/>
        <end position="1323"/>
    </location>
</feature>
<dbReference type="Proteomes" id="UP000029964">
    <property type="component" value="Unassembled WGS sequence"/>
</dbReference>
<feature type="compositionally biased region" description="Basic and acidic residues" evidence="1">
    <location>
        <begin position="1021"/>
        <end position="1036"/>
    </location>
</feature>
<name>A0A086SY34_HAPC1</name>
<feature type="compositionally biased region" description="Acidic residues" evidence="1">
    <location>
        <begin position="889"/>
        <end position="899"/>
    </location>
</feature>
<evidence type="ECO:0000313" key="4">
    <source>
        <dbReference type="Proteomes" id="UP000029964"/>
    </source>
</evidence>
<feature type="compositionally biased region" description="Polar residues" evidence="1">
    <location>
        <begin position="1127"/>
        <end position="1141"/>
    </location>
</feature>
<feature type="region of interest" description="Disordered" evidence="1">
    <location>
        <begin position="883"/>
        <end position="1394"/>
    </location>
</feature>
<accession>A0A086SY34</accession>
<feature type="compositionally biased region" description="Polar residues" evidence="1">
    <location>
        <begin position="1203"/>
        <end position="1219"/>
    </location>
</feature>
<feature type="compositionally biased region" description="Acidic residues" evidence="1">
    <location>
        <begin position="1063"/>
        <end position="1072"/>
    </location>
</feature>
<feature type="domain" description="DUF7357" evidence="2">
    <location>
        <begin position="5"/>
        <end position="137"/>
    </location>
</feature>
<feature type="compositionally biased region" description="Polar residues" evidence="1">
    <location>
        <begin position="1357"/>
        <end position="1379"/>
    </location>
</feature>
<feature type="region of interest" description="Disordered" evidence="1">
    <location>
        <begin position="125"/>
        <end position="225"/>
    </location>
</feature>
<evidence type="ECO:0000256" key="1">
    <source>
        <dbReference type="SAM" id="MobiDB-lite"/>
    </source>
</evidence>
<feature type="compositionally biased region" description="Gly residues" evidence="1">
    <location>
        <begin position="474"/>
        <end position="493"/>
    </location>
</feature>
<feature type="compositionally biased region" description="Basic residues" evidence="1">
    <location>
        <begin position="1385"/>
        <end position="1394"/>
    </location>
</feature>
<feature type="compositionally biased region" description="Polar residues" evidence="1">
    <location>
        <begin position="987"/>
        <end position="1000"/>
    </location>
</feature>
<feature type="region of interest" description="Disordered" evidence="1">
    <location>
        <begin position="333"/>
        <end position="618"/>
    </location>
</feature>